<dbReference type="Gene3D" id="3.40.50.800">
    <property type="entry name" value="Anticodon-binding domain"/>
    <property type="match status" value="1"/>
</dbReference>
<dbReference type="PANTHER" id="PTHR23295">
    <property type="entry name" value="NUCLEAR RECEPTOR COACTIVATOR 5-RELATED"/>
    <property type="match status" value="1"/>
</dbReference>
<dbReference type="InterPro" id="IPR036621">
    <property type="entry name" value="Anticodon-bd_dom_sf"/>
</dbReference>
<evidence type="ECO:0000256" key="1">
    <source>
        <dbReference type="SAM" id="MobiDB-lite"/>
    </source>
</evidence>
<organism evidence="2 3">
    <name type="scientific">Petromyzon marinus</name>
    <name type="common">Sea lamprey</name>
    <dbReference type="NCBI Taxonomy" id="7757"/>
    <lineage>
        <taxon>Eukaryota</taxon>
        <taxon>Metazoa</taxon>
        <taxon>Chordata</taxon>
        <taxon>Craniata</taxon>
        <taxon>Vertebrata</taxon>
        <taxon>Cyclostomata</taxon>
        <taxon>Hyperoartia</taxon>
        <taxon>Petromyzontiformes</taxon>
        <taxon>Petromyzontidae</taxon>
        <taxon>Petromyzon</taxon>
    </lineage>
</organism>
<dbReference type="RefSeq" id="XP_032816444.1">
    <property type="nucleotide sequence ID" value="XM_032960553.1"/>
</dbReference>
<feature type="compositionally biased region" description="Low complexity" evidence="1">
    <location>
        <begin position="534"/>
        <end position="556"/>
    </location>
</feature>
<sequence length="600" mass="65332">MPSSGDEIKREELYLKFYDEIQKQYDSERPVDCVVIVASRQQKDYAENIGRQARDMGLTVDLIMLSSQNLLGQALNDVRNGGSAFAIAVMPPHVTHNCCSVHVLQGNKQQHHDTPLPMAMELVGREFETYMGNLRERRRSEIARQAAERADSVLRRQQRPNRFSEVPEFRTSFSTQAPARAPPALDTLAPPLHARASPADSPYRSGPARGNTSGYPSEQAAAPAAYAQHANSLSSLRSALSEGKDMSLEELDRISEQVRFLREKALSERGMRNQPAAPPRLAEGGIGMHHLQQNTPQAHQRLDQQLPNMASKAVGAYGNRAAADAPGAAFNSGNNNNGGGGGAMAAGMGRQGSLPPSGHMAGRQQANNMGQVAASRPVSPPRRNSRWLPGTPSVGAQSELSHAPMEDALQPRATTSAQGGQGQVGGYGNYGSMGRDFSDQGVRMPSQQQQQLVPPHQQQQERVTSGGATSTTVGPTTVNPSSIDLDNPNVRKALDMLMQSGPAISQLVKQASAAVSQKGQSAALVEPQAPMFRSPPQQQQQQQRPLMQQQQMPSQPTHGMGSQGYGEEKGWARQQQPAFRQQHPQFQQQARWDEQYQQRY</sequence>
<dbReference type="AlphaFoldDB" id="A0AAJ7TEL8"/>
<feature type="region of interest" description="Disordered" evidence="1">
    <location>
        <begin position="341"/>
        <end position="398"/>
    </location>
</feature>
<feature type="region of interest" description="Disordered" evidence="1">
    <location>
        <begin position="517"/>
        <end position="600"/>
    </location>
</feature>
<feature type="compositionally biased region" description="Low complexity" evidence="1">
    <location>
        <begin position="445"/>
        <end position="482"/>
    </location>
</feature>
<feature type="region of interest" description="Disordered" evidence="1">
    <location>
        <begin position="148"/>
        <end position="223"/>
    </location>
</feature>
<keyword evidence="2" id="KW-1185">Reference proteome</keyword>
<dbReference type="InterPro" id="IPR052600">
    <property type="entry name" value="Nuc_rcpt_coact/corep"/>
</dbReference>
<feature type="compositionally biased region" description="Basic and acidic residues" evidence="1">
    <location>
        <begin position="591"/>
        <end position="600"/>
    </location>
</feature>
<accession>A0AAJ7TEL8</accession>
<feature type="region of interest" description="Disordered" evidence="1">
    <location>
        <begin position="412"/>
        <end position="487"/>
    </location>
</feature>
<feature type="compositionally biased region" description="Gly residues" evidence="1">
    <location>
        <begin position="419"/>
        <end position="431"/>
    </location>
</feature>
<dbReference type="SUPFAM" id="SSF52954">
    <property type="entry name" value="Class II aaRS ABD-related"/>
    <property type="match status" value="1"/>
</dbReference>
<dbReference type="PANTHER" id="PTHR23295:SF6">
    <property type="entry name" value="NEOSIN, ISOFORM A"/>
    <property type="match status" value="1"/>
</dbReference>
<feature type="compositionally biased region" description="Low complexity" evidence="1">
    <location>
        <begin position="177"/>
        <end position="194"/>
    </location>
</feature>
<evidence type="ECO:0000313" key="3">
    <source>
        <dbReference type="RefSeq" id="XP_032816444.1"/>
    </source>
</evidence>
<reference evidence="3" key="1">
    <citation type="submission" date="2025-08" db="UniProtKB">
        <authorList>
            <consortium name="RefSeq"/>
        </authorList>
    </citation>
    <scope>IDENTIFICATION</scope>
    <source>
        <tissue evidence="3">Sperm</tissue>
    </source>
</reference>
<evidence type="ECO:0000313" key="2">
    <source>
        <dbReference type="Proteomes" id="UP001318040"/>
    </source>
</evidence>
<proteinExistence type="predicted"/>
<protein>
    <submittedName>
        <fullName evidence="3">Nuclear receptor coactivator 5-like isoform X2</fullName>
    </submittedName>
</protein>
<feature type="compositionally biased region" description="Low complexity" evidence="1">
    <location>
        <begin position="572"/>
        <end position="590"/>
    </location>
</feature>
<gene>
    <name evidence="3" type="primary">LOC116945896</name>
</gene>
<dbReference type="Proteomes" id="UP001318040">
    <property type="component" value="Chromosome 25"/>
</dbReference>
<name>A0AAJ7TEL8_PETMA</name>